<accession>A0ABU2UTL3</accession>
<name>A0ABU2UTL3_9ACTN</name>
<dbReference type="EMBL" id="JAVRFF010000039">
    <property type="protein sequence ID" value="MDT0476206.1"/>
    <property type="molecule type" value="Genomic_DNA"/>
</dbReference>
<evidence type="ECO:0000313" key="1">
    <source>
        <dbReference type="EMBL" id="MDT0476206.1"/>
    </source>
</evidence>
<dbReference type="RefSeq" id="WP_311636920.1">
    <property type="nucleotide sequence ID" value="NZ_JAVRFF010000039.1"/>
</dbReference>
<sequence>MELIEQTYLHPTPLTHAVGCPTAPAWDVVDVLETPAGRVALTGYEPHRCPTEGCGHEREFSRLQVRVRCTGCDIAHIITGEALTRHCTTTAALGWGQPPQQHAGLWVWPGEPTLPGRDPNQYLVTRTPHQPTRDTLYGVISGHTDSTWGAPRFSAGAVPDPDADRQISMTRVRYLSTGHETLTDALDWIASVETSAQRPLVVSV</sequence>
<protein>
    <submittedName>
        <fullName evidence="1">Uncharacterized protein</fullName>
    </submittedName>
</protein>
<organism evidence="1 2">
    <name type="scientific">Streptomyces hintoniae</name>
    <dbReference type="NCBI Taxonomy" id="3075521"/>
    <lineage>
        <taxon>Bacteria</taxon>
        <taxon>Bacillati</taxon>
        <taxon>Actinomycetota</taxon>
        <taxon>Actinomycetes</taxon>
        <taxon>Kitasatosporales</taxon>
        <taxon>Streptomycetaceae</taxon>
        <taxon>Streptomyces</taxon>
    </lineage>
</organism>
<gene>
    <name evidence="1" type="ORF">RM863_29185</name>
</gene>
<keyword evidence="2" id="KW-1185">Reference proteome</keyword>
<reference evidence="1" key="1">
    <citation type="submission" date="2024-05" db="EMBL/GenBank/DDBJ databases">
        <title>30 novel species of actinomycetes from the DSMZ collection.</title>
        <authorList>
            <person name="Nouioui I."/>
        </authorList>
    </citation>
    <scope>NUCLEOTIDE SEQUENCE</scope>
    <source>
        <strain evidence="1">DSM 41014</strain>
    </source>
</reference>
<proteinExistence type="predicted"/>
<comment type="caution">
    <text evidence="1">The sequence shown here is derived from an EMBL/GenBank/DDBJ whole genome shotgun (WGS) entry which is preliminary data.</text>
</comment>
<dbReference type="Proteomes" id="UP001180489">
    <property type="component" value="Unassembled WGS sequence"/>
</dbReference>
<evidence type="ECO:0000313" key="2">
    <source>
        <dbReference type="Proteomes" id="UP001180489"/>
    </source>
</evidence>